<dbReference type="Proteomes" id="UP000289340">
    <property type="component" value="Chromosome 8"/>
</dbReference>
<dbReference type="Pfam" id="PF20434">
    <property type="entry name" value="BD-FAE"/>
    <property type="match status" value="1"/>
</dbReference>
<evidence type="ECO:0000259" key="7">
    <source>
        <dbReference type="Pfam" id="PF10536"/>
    </source>
</evidence>
<keyword evidence="6" id="KW-1133">Transmembrane helix</keyword>
<dbReference type="InterPro" id="IPR029058">
    <property type="entry name" value="AB_hydrolase_fold"/>
</dbReference>
<evidence type="ECO:0000256" key="6">
    <source>
        <dbReference type="SAM" id="Phobius"/>
    </source>
</evidence>
<dbReference type="GO" id="GO:0000139">
    <property type="term" value="C:Golgi membrane"/>
    <property type="evidence" value="ECO:0007669"/>
    <property type="project" value="UniProtKB-SubCell"/>
</dbReference>
<dbReference type="SUPFAM" id="SSF53474">
    <property type="entry name" value="alpha/beta-Hydrolases"/>
    <property type="match status" value="1"/>
</dbReference>
<dbReference type="EC" id="3.1.1.n2" evidence="3"/>
<keyword evidence="10" id="KW-1185">Reference proteome</keyword>
<sequence length="999" mass="111386">MLEGYTDADLAGGIDSRKSTSRYLTTFAGGAISWQSKLQKCVALSTTEACKEMLWMKNMLQELGTDQDRYVLKCDNQSVIYLAKNSSFHSRTKHIDIRYHWIRDVLKEKKVHLDKVHTDENWVGYKWITRFLALGCYAVLLFPGFIQVGYYYFFSNQIRRSIVYGDKPRNRLDLYLPKNSNGTKPVVAFVTGGAWIIGYKAWGSLLGQQLSDRDIIVACIDYREPSVMIYDASQGISFVCNNIAEYGAGAHIAACAIVEQAIKEAGEGESTSWSLSQIKTYFGLSGGLFSSLFPDKLLLRELLRQPLDPFAFEVGGLLLSFGFVMHYIRVDPLGVLPEVPEEPFPESFRKKCSSGSNQTSSGRTLLPEDFRKTSSGNFPEEVVHPEEFRKTRTSGRTFKVPEDLSGRTPSSGMFPEEPLLPEVIMARTRGLGRAIGRVVGRDRAADEDAGDVPERRRPTASARRLRVHQMTTEGRDMAEDVADMTDDVPEQPTEAPEMRADAQDADSGEGSDGDDAAEGFPGGPRDPSVLTSFAEHVAHAVWSGQERPDLKLVSHGRKLTLIGRPVPEIEGLVAATGLSPLIDCSVITGDPGLISAFVERWHNETSTFHLPVGELTITLDDVSSILHLPITGALHSFHALSTEEARFLLTELLEVSAEEARAETALTRGAYVRLGWVRDIYETRCQARRWIVAARAYLLHLVGCTLFANKSATYVHVVHLDAFRDLAHSGGYAWGVTALVHMYDQLDEACRTTTRQLAGYLTLFQCWIYEHFPSVHQCVTDDTYQETSPHASRWLTSKAHMKGITGASYRARCDGLTVTDVSWLPYMEHRGVRAFQEISSFQGQLRWGPMIVAVRPERVVRQFGYIQSIPPPPVSARLSQDQIDDRWMEFADHLLPAGQPCLVPGQAADQQRDAPAADPEDYIQPPSPQVPVAFDPPPYVDDYEGYEAIAHRLERVLNLRIVTAGTELYDIMQDCLTIARGGPSADGTVRARQRRRTDH</sequence>
<accession>A0A445JKV1</accession>
<dbReference type="CDD" id="cd09272">
    <property type="entry name" value="RNase_HI_RT_Ty1"/>
    <property type="match status" value="1"/>
</dbReference>
<proteinExistence type="inferred from homology"/>
<reference evidence="9 10" key="1">
    <citation type="submission" date="2018-09" db="EMBL/GenBank/DDBJ databases">
        <title>A high-quality reference genome of wild soybean provides a powerful tool to mine soybean genomes.</title>
        <authorList>
            <person name="Xie M."/>
            <person name="Chung C.Y.L."/>
            <person name="Li M.-W."/>
            <person name="Wong F.-L."/>
            <person name="Chan T.-F."/>
            <person name="Lam H.-M."/>
        </authorList>
    </citation>
    <scope>NUCLEOTIDE SEQUENCE [LARGE SCALE GENOMIC DNA]</scope>
    <source>
        <strain evidence="10">cv. W05</strain>
        <tissue evidence="9">Hypocotyl of etiolated seedlings</tissue>
    </source>
</reference>
<feature type="compositionally biased region" description="Acidic residues" evidence="5">
    <location>
        <begin position="503"/>
        <end position="517"/>
    </location>
</feature>
<evidence type="ECO:0000256" key="5">
    <source>
        <dbReference type="SAM" id="MobiDB-lite"/>
    </source>
</evidence>
<organism evidence="9 10">
    <name type="scientific">Glycine soja</name>
    <name type="common">Wild soybean</name>
    <dbReference type="NCBI Taxonomy" id="3848"/>
    <lineage>
        <taxon>Eukaryota</taxon>
        <taxon>Viridiplantae</taxon>
        <taxon>Streptophyta</taxon>
        <taxon>Embryophyta</taxon>
        <taxon>Tracheophyta</taxon>
        <taxon>Spermatophyta</taxon>
        <taxon>Magnoliopsida</taxon>
        <taxon>eudicotyledons</taxon>
        <taxon>Gunneridae</taxon>
        <taxon>Pentapetalae</taxon>
        <taxon>rosids</taxon>
        <taxon>fabids</taxon>
        <taxon>Fabales</taxon>
        <taxon>Fabaceae</taxon>
        <taxon>Papilionoideae</taxon>
        <taxon>50 kb inversion clade</taxon>
        <taxon>NPAAA clade</taxon>
        <taxon>indigoferoid/millettioid clade</taxon>
        <taxon>Phaseoleae</taxon>
        <taxon>Glycine</taxon>
        <taxon>Glycine subgen. Soja</taxon>
    </lineage>
</organism>
<feature type="compositionally biased region" description="Acidic residues" evidence="5">
    <location>
        <begin position="479"/>
        <end position="489"/>
    </location>
</feature>
<dbReference type="Gene3D" id="3.40.50.1820">
    <property type="entry name" value="alpha/beta hydrolase"/>
    <property type="match status" value="1"/>
</dbReference>
<comment type="catalytic activity">
    <reaction evidence="4">
        <text>[protein]-C-terminal S-[(2E,6E)-farnesyl]-L-cysteine methyl ester + H2O = [protein]-C-terminal S-[(2E,6E)-farnesyl]-L-cysteine + methanol + H(+)</text>
        <dbReference type="Rhea" id="RHEA:48520"/>
        <dbReference type="Rhea" id="RHEA-COMP:12125"/>
        <dbReference type="Rhea" id="RHEA-COMP:12126"/>
        <dbReference type="ChEBI" id="CHEBI:15377"/>
        <dbReference type="ChEBI" id="CHEBI:15378"/>
        <dbReference type="ChEBI" id="CHEBI:17790"/>
        <dbReference type="ChEBI" id="CHEBI:90510"/>
        <dbReference type="ChEBI" id="CHEBI:90511"/>
        <dbReference type="EC" id="3.1.1.n2"/>
    </reaction>
</comment>
<dbReference type="InterPro" id="IPR019557">
    <property type="entry name" value="AminoTfrase-like_pln_mobile"/>
</dbReference>
<comment type="similarity">
    <text evidence="2">Belongs to the AB hydrolase superfamily. Isoprenylcysteine methylesterase family.</text>
</comment>
<dbReference type="EMBL" id="QZWG01000008">
    <property type="protein sequence ID" value="RZB99034.1"/>
    <property type="molecule type" value="Genomic_DNA"/>
</dbReference>
<dbReference type="InterPro" id="IPR049492">
    <property type="entry name" value="BD-FAE-like_dom"/>
</dbReference>
<keyword evidence="6" id="KW-0812">Transmembrane</keyword>
<gene>
    <name evidence="9" type="ORF">D0Y65_021771</name>
</gene>
<feature type="compositionally biased region" description="Basic and acidic residues" evidence="5">
    <location>
        <begin position="381"/>
        <end position="390"/>
    </location>
</feature>
<evidence type="ECO:0000313" key="9">
    <source>
        <dbReference type="EMBL" id="RZB99034.1"/>
    </source>
</evidence>
<protein>
    <recommendedName>
        <fullName evidence="3">protein-S-isoprenylcysteine alpha-carbonyl methylesterase</fullName>
        <ecNumber evidence="3">3.1.1.n2</ecNumber>
    </recommendedName>
</protein>
<comment type="subcellular location">
    <subcellularLocation>
        <location evidence="1">Golgi apparatus membrane</location>
        <topology evidence="1">Multi-pass membrane protein</topology>
    </subcellularLocation>
</comment>
<name>A0A445JKV1_GLYSO</name>
<dbReference type="AlphaFoldDB" id="A0A445JKV1"/>
<feature type="domain" description="BD-FAE-like" evidence="8">
    <location>
        <begin position="172"/>
        <end position="248"/>
    </location>
</feature>
<feature type="compositionally biased region" description="Basic and acidic residues" evidence="5">
    <location>
        <begin position="442"/>
        <end position="457"/>
    </location>
</feature>
<keyword evidence="6" id="KW-0472">Membrane</keyword>
<evidence type="ECO:0000256" key="2">
    <source>
        <dbReference type="ARBA" id="ARBA00038028"/>
    </source>
</evidence>
<dbReference type="PANTHER" id="PTHR46033">
    <property type="entry name" value="PROTEIN MAIN-LIKE 2"/>
    <property type="match status" value="1"/>
</dbReference>
<evidence type="ECO:0000256" key="3">
    <source>
        <dbReference type="ARBA" id="ARBA00038928"/>
    </source>
</evidence>
<dbReference type="GO" id="GO:0010073">
    <property type="term" value="P:meristem maintenance"/>
    <property type="evidence" value="ECO:0007669"/>
    <property type="project" value="InterPro"/>
</dbReference>
<evidence type="ECO:0000256" key="1">
    <source>
        <dbReference type="ARBA" id="ARBA00004653"/>
    </source>
</evidence>
<feature type="domain" description="Aminotransferase-like plant mobile" evidence="7">
    <location>
        <begin position="584"/>
        <end position="873"/>
    </location>
</feature>
<dbReference type="Pfam" id="PF10536">
    <property type="entry name" value="PMD"/>
    <property type="match status" value="1"/>
</dbReference>
<feature type="compositionally biased region" description="Polar residues" evidence="5">
    <location>
        <begin position="353"/>
        <end position="363"/>
    </location>
</feature>
<dbReference type="PANTHER" id="PTHR46033:SF8">
    <property type="entry name" value="PROTEIN MAINTENANCE OF MERISTEMS-LIKE"/>
    <property type="match status" value="1"/>
</dbReference>
<comment type="caution">
    <text evidence="9">The sequence shown here is derived from an EMBL/GenBank/DDBJ whole genome shotgun (WGS) entry which is preliminary data.</text>
</comment>
<evidence type="ECO:0000313" key="10">
    <source>
        <dbReference type="Proteomes" id="UP000289340"/>
    </source>
</evidence>
<feature type="region of interest" description="Disordered" evidence="5">
    <location>
        <begin position="347"/>
        <end position="394"/>
    </location>
</feature>
<evidence type="ECO:0000259" key="8">
    <source>
        <dbReference type="Pfam" id="PF20434"/>
    </source>
</evidence>
<evidence type="ECO:0000256" key="4">
    <source>
        <dbReference type="ARBA" id="ARBA00049507"/>
    </source>
</evidence>
<feature type="transmembrane region" description="Helical" evidence="6">
    <location>
        <begin position="131"/>
        <end position="153"/>
    </location>
</feature>
<dbReference type="InterPro" id="IPR044824">
    <property type="entry name" value="MAIN-like"/>
</dbReference>
<feature type="region of interest" description="Disordered" evidence="5">
    <location>
        <begin position="442"/>
        <end position="529"/>
    </location>
</feature>